<dbReference type="PANTHER" id="PTHR43877">
    <property type="entry name" value="AMINOALKYLPHOSPHONATE N-ACETYLTRANSFERASE-RELATED-RELATED"/>
    <property type="match status" value="1"/>
</dbReference>
<feature type="domain" description="N-acetyltransferase" evidence="3">
    <location>
        <begin position="18"/>
        <end position="181"/>
    </location>
</feature>
<evidence type="ECO:0000313" key="5">
    <source>
        <dbReference type="Proteomes" id="UP000307768"/>
    </source>
</evidence>
<dbReference type="InterPro" id="IPR016181">
    <property type="entry name" value="Acyl_CoA_acyltransferase"/>
</dbReference>
<gene>
    <name evidence="4" type="ORF">FE697_004215</name>
</gene>
<dbReference type="OrthoDB" id="3692150at2"/>
<dbReference type="InterPro" id="IPR050832">
    <property type="entry name" value="Bact_Acetyltransf"/>
</dbReference>
<keyword evidence="1 4" id="KW-0808">Transferase</keyword>
<evidence type="ECO:0000259" key="3">
    <source>
        <dbReference type="PROSITE" id="PS51186"/>
    </source>
</evidence>
<dbReference type="Gene3D" id="3.40.630.30">
    <property type="match status" value="1"/>
</dbReference>
<accession>A0A5Q6S3X3</accession>
<evidence type="ECO:0000256" key="2">
    <source>
        <dbReference type="ARBA" id="ARBA00023315"/>
    </source>
</evidence>
<reference evidence="4 5" key="1">
    <citation type="submission" date="2019-09" db="EMBL/GenBank/DDBJ databases">
        <title>Mumia zhuanghuii sp. nov. isolated from the intestinal contents of plateau pika (Ochotona curzoniae) in the Qinghai-Tibet plateau of China.</title>
        <authorList>
            <person name="Tian Z."/>
        </authorList>
    </citation>
    <scope>NUCLEOTIDE SEQUENCE [LARGE SCALE GENOMIC DNA]</scope>
    <source>
        <strain evidence="5">350</strain>
    </source>
</reference>
<keyword evidence="2" id="KW-0012">Acyltransferase</keyword>
<protein>
    <submittedName>
        <fullName evidence="4">GNAT family N-acetyltransferase</fullName>
    </submittedName>
</protein>
<proteinExistence type="predicted"/>
<name>A0A5Q6S3X3_9ACTN</name>
<dbReference type="SUPFAM" id="SSF55729">
    <property type="entry name" value="Acyl-CoA N-acyltransferases (Nat)"/>
    <property type="match status" value="1"/>
</dbReference>
<sequence length="189" mass="19816">MPLGDAVPPADVTTGELAVVRPRADEDLPALVEVLAQVHERDRYPIMRSNVRAGWLTEPDGPAWVAERDGVVVGQVALQHGADPVSATALGVDPAEALTLSRFFVAPAARGSGAARALLDTVEAYARGAGRSLALEAVGHSVAARALYAARGWTPLGSYEARWFGDDGPAFDAYRFVLPLQPAEPAVGP</sequence>
<dbReference type="PROSITE" id="PS51186">
    <property type="entry name" value="GNAT"/>
    <property type="match status" value="1"/>
</dbReference>
<dbReference type="InterPro" id="IPR000182">
    <property type="entry name" value="GNAT_dom"/>
</dbReference>
<dbReference type="Proteomes" id="UP000307768">
    <property type="component" value="Unassembled WGS sequence"/>
</dbReference>
<dbReference type="GO" id="GO:0016747">
    <property type="term" value="F:acyltransferase activity, transferring groups other than amino-acyl groups"/>
    <property type="evidence" value="ECO:0007669"/>
    <property type="project" value="InterPro"/>
</dbReference>
<comment type="caution">
    <text evidence="4">The sequence shown here is derived from an EMBL/GenBank/DDBJ whole genome shotgun (WGS) entry which is preliminary data.</text>
</comment>
<evidence type="ECO:0000313" key="4">
    <source>
        <dbReference type="EMBL" id="KAA1425093.1"/>
    </source>
</evidence>
<dbReference type="EMBL" id="VDFQ02000001">
    <property type="protein sequence ID" value="KAA1425093.1"/>
    <property type="molecule type" value="Genomic_DNA"/>
</dbReference>
<dbReference type="AlphaFoldDB" id="A0A5Q6S3X3"/>
<dbReference type="PANTHER" id="PTHR43877:SF2">
    <property type="entry name" value="AMINOALKYLPHOSPHONATE N-ACETYLTRANSFERASE-RELATED"/>
    <property type="match status" value="1"/>
</dbReference>
<organism evidence="4 5">
    <name type="scientific">Mumia zhuanghuii</name>
    <dbReference type="NCBI Taxonomy" id="2585211"/>
    <lineage>
        <taxon>Bacteria</taxon>
        <taxon>Bacillati</taxon>
        <taxon>Actinomycetota</taxon>
        <taxon>Actinomycetes</taxon>
        <taxon>Propionibacteriales</taxon>
        <taxon>Nocardioidaceae</taxon>
        <taxon>Mumia</taxon>
    </lineage>
</organism>
<dbReference type="Pfam" id="PF00583">
    <property type="entry name" value="Acetyltransf_1"/>
    <property type="match status" value="1"/>
</dbReference>
<evidence type="ECO:0000256" key="1">
    <source>
        <dbReference type="ARBA" id="ARBA00022679"/>
    </source>
</evidence>